<dbReference type="Proteomes" id="UP001153678">
    <property type="component" value="Unassembled WGS sequence"/>
</dbReference>
<evidence type="ECO:0000313" key="1">
    <source>
        <dbReference type="EMBL" id="CAI2161510.1"/>
    </source>
</evidence>
<protein>
    <submittedName>
        <fullName evidence="1">16680_t:CDS:1</fullName>
    </submittedName>
</protein>
<keyword evidence="2" id="KW-1185">Reference proteome</keyword>
<dbReference type="OrthoDB" id="751756at2759"/>
<sequence length="140" mass="16417">MDLNGCIRIVAQTLTDDDSTENYEWILRCTLAASDEEPKTIITDTLLLKCQNSLLEEIFLQCWHNLIKDYPEIVDYLTNTLYENRNYWAKAFVVEIFTANLDSIFQIEVIKSFILANLQSPIFDLIDHNLSILNKFMFRK</sequence>
<gene>
    <name evidence="1" type="ORF">FWILDA_LOCUS86</name>
</gene>
<organism evidence="1 2">
    <name type="scientific">Funneliformis geosporum</name>
    <dbReference type="NCBI Taxonomy" id="1117311"/>
    <lineage>
        <taxon>Eukaryota</taxon>
        <taxon>Fungi</taxon>
        <taxon>Fungi incertae sedis</taxon>
        <taxon>Mucoromycota</taxon>
        <taxon>Glomeromycotina</taxon>
        <taxon>Glomeromycetes</taxon>
        <taxon>Glomerales</taxon>
        <taxon>Glomeraceae</taxon>
        <taxon>Funneliformis</taxon>
    </lineage>
</organism>
<accession>A0A9W4SAJ0</accession>
<reference evidence="1" key="1">
    <citation type="submission" date="2022-08" db="EMBL/GenBank/DDBJ databases">
        <authorList>
            <person name="Kallberg Y."/>
            <person name="Tangrot J."/>
            <person name="Rosling A."/>
        </authorList>
    </citation>
    <scope>NUCLEOTIDE SEQUENCE</scope>
    <source>
        <strain evidence="1">Wild A</strain>
    </source>
</reference>
<dbReference type="EMBL" id="CAMKVN010000006">
    <property type="protein sequence ID" value="CAI2161510.1"/>
    <property type="molecule type" value="Genomic_DNA"/>
</dbReference>
<dbReference type="AlphaFoldDB" id="A0A9W4SAJ0"/>
<comment type="caution">
    <text evidence="1">The sequence shown here is derived from an EMBL/GenBank/DDBJ whole genome shotgun (WGS) entry which is preliminary data.</text>
</comment>
<name>A0A9W4SAJ0_9GLOM</name>
<proteinExistence type="predicted"/>
<evidence type="ECO:0000313" key="2">
    <source>
        <dbReference type="Proteomes" id="UP001153678"/>
    </source>
</evidence>